<dbReference type="Proteomes" id="UP000243606">
    <property type="component" value="Unassembled WGS sequence"/>
</dbReference>
<evidence type="ECO:0000259" key="1">
    <source>
        <dbReference type="Pfam" id="PF08818"/>
    </source>
</evidence>
<sequence>MKLEVQAKIDSYPEHVKAQLLSVRNLILDVVEEQSLGEVEETLKWGEPSYSVKSGSAVRFDWKPIYPEQYFIFFNCKTKLVDTFRELYSETLTFQGNRAIILSVHQPLPNNVIRQCIKLSLTYKSIKNLPLLGM</sequence>
<keyword evidence="3" id="KW-1185">Reference proteome</keyword>
<feature type="domain" description="YdhG-like" evidence="1">
    <location>
        <begin position="17"/>
        <end position="118"/>
    </location>
</feature>
<dbReference type="AlphaFoldDB" id="A0A1I3P1W7"/>
<dbReference type="InterPro" id="IPR014922">
    <property type="entry name" value="YdhG-like"/>
</dbReference>
<dbReference type="RefSeq" id="WP_090244370.1">
    <property type="nucleotide sequence ID" value="NZ_FOQL01000006.1"/>
</dbReference>
<gene>
    <name evidence="2" type="ORF">SAMN05216206_3552</name>
</gene>
<dbReference type="EMBL" id="FOQL01000006">
    <property type="protein sequence ID" value="SFJ15439.1"/>
    <property type="molecule type" value="Genomic_DNA"/>
</dbReference>
<dbReference type="OrthoDB" id="328972at2"/>
<reference evidence="3" key="1">
    <citation type="submission" date="2016-10" db="EMBL/GenBank/DDBJ databases">
        <authorList>
            <person name="Varghese N."/>
            <person name="Submissions S."/>
        </authorList>
    </citation>
    <scope>NUCLEOTIDE SEQUENCE [LARGE SCALE GENOMIC DNA]</scope>
    <source>
        <strain evidence="3">LMG 24016</strain>
    </source>
</reference>
<proteinExistence type="predicted"/>
<evidence type="ECO:0000313" key="2">
    <source>
        <dbReference type="EMBL" id="SFJ15439.1"/>
    </source>
</evidence>
<dbReference type="Gene3D" id="3.90.1150.200">
    <property type="match status" value="1"/>
</dbReference>
<dbReference type="SUPFAM" id="SSF159888">
    <property type="entry name" value="YdhG-like"/>
    <property type="match status" value="1"/>
</dbReference>
<dbReference type="Pfam" id="PF08818">
    <property type="entry name" value="DUF1801"/>
    <property type="match status" value="1"/>
</dbReference>
<protein>
    <recommendedName>
        <fullName evidence="1">YdhG-like domain-containing protein</fullName>
    </recommendedName>
</protein>
<evidence type="ECO:0000313" key="3">
    <source>
        <dbReference type="Proteomes" id="UP000243606"/>
    </source>
</evidence>
<name>A0A1I3P1W7_9PSED</name>
<accession>A0A1I3P1W7</accession>
<dbReference type="STRING" id="425504.SAMN05216206_3552"/>
<organism evidence="2 3">
    <name type="scientific">Pseudomonas guineae</name>
    <dbReference type="NCBI Taxonomy" id="425504"/>
    <lineage>
        <taxon>Bacteria</taxon>
        <taxon>Pseudomonadati</taxon>
        <taxon>Pseudomonadota</taxon>
        <taxon>Gammaproteobacteria</taxon>
        <taxon>Pseudomonadales</taxon>
        <taxon>Pseudomonadaceae</taxon>
        <taxon>Pseudomonas</taxon>
    </lineage>
</organism>